<protein>
    <submittedName>
        <fullName evidence="2">Uncharacterized protein</fullName>
    </submittedName>
</protein>
<proteinExistence type="predicted"/>
<evidence type="ECO:0000313" key="3">
    <source>
        <dbReference type="Proteomes" id="UP001219525"/>
    </source>
</evidence>
<evidence type="ECO:0000313" key="2">
    <source>
        <dbReference type="EMBL" id="KAJ7207564.1"/>
    </source>
</evidence>
<gene>
    <name evidence="2" type="ORF">GGX14DRAFT_455727</name>
</gene>
<keyword evidence="3" id="KW-1185">Reference proteome</keyword>
<accession>A0AAD6VAN6</accession>
<dbReference type="Proteomes" id="UP001219525">
    <property type="component" value="Unassembled WGS sequence"/>
</dbReference>
<feature type="signal peptide" evidence="1">
    <location>
        <begin position="1"/>
        <end position="19"/>
    </location>
</feature>
<evidence type="ECO:0000256" key="1">
    <source>
        <dbReference type="SAM" id="SignalP"/>
    </source>
</evidence>
<dbReference type="EMBL" id="JARJCW010000036">
    <property type="protein sequence ID" value="KAJ7207564.1"/>
    <property type="molecule type" value="Genomic_DNA"/>
</dbReference>
<organism evidence="2 3">
    <name type="scientific">Mycena pura</name>
    <dbReference type="NCBI Taxonomy" id="153505"/>
    <lineage>
        <taxon>Eukaryota</taxon>
        <taxon>Fungi</taxon>
        <taxon>Dikarya</taxon>
        <taxon>Basidiomycota</taxon>
        <taxon>Agaricomycotina</taxon>
        <taxon>Agaricomycetes</taxon>
        <taxon>Agaricomycetidae</taxon>
        <taxon>Agaricales</taxon>
        <taxon>Marasmiineae</taxon>
        <taxon>Mycenaceae</taxon>
        <taxon>Mycena</taxon>
    </lineage>
</organism>
<comment type="caution">
    <text evidence="2">The sequence shown here is derived from an EMBL/GenBank/DDBJ whole genome shotgun (WGS) entry which is preliminary data.</text>
</comment>
<reference evidence="2" key="1">
    <citation type="submission" date="2023-03" db="EMBL/GenBank/DDBJ databases">
        <title>Massive genome expansion in bonnet fungi (Mycena s.s.) driven by repeated elements and novel gene families across ecological guilds.</title>
        <authorList>
            <consortium name="Lawrence Berkeley National Laboratory"/>
            <person name="Harder C.B."/>
            <person name="Miyauchi S."/>
            <person name="Viragh M."/>
            <person name="Kuo A."/>
            <person name="Thoen E."/>
            <person name="Andreopoulos B."/>
            <person name="Lu D."/>
            <person name="Skrede I."/>
            <person name="Drula E."/>
            <person name="Henrissat B."/>
            <person name="Morin E."/>
            <person name="Kohler A."/>
            <person name="Barry K."/>
            <person name="LaButti K."/>
            <person name="Morin E."/>
            <person name="Salamov A."/>
            <person name="Lipzen A."/>
            <person name="Mereny Z."/>
            <person name="Hegedus B."/>
            <person name="Baldrian P."/>
            <person name="Stursova M."/>
            <person name="Weitz H."/>
            <person name="Taylor A."/>
            <person name="Grigoriev I.V."/>
            <person name="Nagy L.G."/>
            <person name="Martin F."/>
            <person name="Kauserud H."/>
        </authorList>
    </citation>
    <scope>NUCLEOTIDE SEQUENCE</scope>
    <source>
        <strain evidence="2">9144</strain>
    </source>
</reference>
<dbReference type="AlphaFoldDB" id="A0AAD6VAN6"/>
<feature type="non-terminal residue" evidence="2">
    <location>
        <position position="89"/>
    </location>
</feature>
<keyword evidence="1" id="KW-0732">Signal</keyword>
<name>A0AAD6VAN6_9AGAR</name>
<feature type="chain" id="PRO_5042070041" evidence="1">
    <location>
        <begin position="20"/>
        <end position="89"/>
    </location>
</feature>
<sequence>HNMQLVFGALLATALAAIAANGATLVDVDERATCNTLGHSCDTINVIGPCCLPLICSFGTCVTCGSKGASCDNIGVLPPCCTGHTCSFG</sequence>